<evidence type="ECO:0000256" key="1">
    <source>
        <dbReference type="SAM" id="MobiDB-lite"/>
    </source>
</evidence>
<feature type="compositionally biased region" description="Basic and acidic residues" evidence="1">
    <location>
        <begin position="180"/>
        <end position="190"/>
    </location>
</feature>
<dbReference type="EMBL" id="OW240918">
    <property type="protein sequence ID" value="CAH2308191.1"/>
    <property type="molecule type" value="Genomic_DNA"/>
</dbReference>
<protein>
    <submittedName>
        <fullName evidence="2">Uncharacterized protein</fullName>
    </submittedName>
</protein>
<reference evidence="2" key="1">
    <citation type="submission" date="2022-03" db="EMBL/GenBank/DDBJ databases">
        <authorList>
            <person name="Alioto T."/>
            <person name="Alioto T."/>
            <person name="Gomez Garrido J."/>
        </authorList>
    </citation>
    <scope>NUCLEOTIDE SEQUENCE</scope>
</reference>
<feature type="compositionally biased region" description="Basic and acidic residues" evidence="1">
    <location>
        <begin position="95"/>
        <end position="113"/>
    </location>
</feature>
<dbReference type="Proteomes" id="UP001295444">
    <property type="component" value="Chromosome 07"/>
</dbReference>
<evidence type="ECO:0000313" key="2">
    <source>
        <dbReference type="EMBL" id="CAH2308191.1"/>
    </source>
</evidence>
<dbReference type="AlphaFoldDB" id="A0AAD1SWL8"/>
<sequence>MVVLTHKTQGSVAEQERAFRNLGVERIFAFENYTPMDNIKTRGRHEDVLRFLQEVIKDVQFRLSEPRNPENEMLQHKHIVFDYIRKREGEQRVRRQMEEERERQDPRQNRVRPEIVGQRRKHSVDVKMEEEIKSEDKRRNLEDQLRNIQGLLGKGNPENVYENETWDNQTSGKSKKGKKPKEGKDACSLQ</sequence>
<name>A0AAD1SWL8_PELCU</name>
<keyword evidence="3" id="KW-1185">Reference proteome</keyword>
<feature type="region of interest" description="Disordered" evidence="1">
    <location>
        <begin position="95"/>
        <end position="190"/>
    </location>
</feature>
<proteinExistence type="predicted"/>
<organism evidence="2 3">
    <name type="scientific">Pelobates cultripes</name>
    <name type="common">Western spadefoot toad</name>
    <dbReference type="NCBI Taxonomy" id="61616"/>
    <lineage>
        <taxon>Eukaryota</taxon>
        <taxon>Metazoa</taxon>
        <taxon>Chordata</taxon>
        <taxon>Craniata</taxon>
        <taxon>Vertebrata</taxon>
        <taxon>Euteleostomi</taxon>
        <taxon>Amphibia</taxon>
        <taxon>Batrachia</taxon>
        <taxon>Anura</taxon>
        <taxon>Pelobatoidea</taxon>
        <taxon>Pelobatidae</taxon>
        <taxon>Pelobates</taxon>
    </lineage>
</organism>
<accession>A0AAD1SWL8</accession>
<gene>
    <name evidence="2" type="ORF">PECUL_23A023570</name>
</gene>
<feature type="compositionally biased region" description="Basic and acidic residues" evidence="1">
    <location>
        <begin position="123"/>
        <end position="145"/>
    </location>
</feature>
<evidence type="ECO:0000313" key="3">
    <source>
        <dbReference type="Proteomes" id="UP001295444"/>
    </source>
</evidence>